<organism evidence="3 4">
    <name type="scientific">Megaselia scalaris</name>
    <name type="common">Humpbacked fly</name>
    <name type="synonym">Phora scalaris</name>
    <dbReference type="NCBI Taxonomy" id="36166"/>
    <lineage>
        <taxon>Eukaryota</taxon>
        <taxon>Metazoa</taxon>
        <taxon>Ecdysozoa</taxon>
        <taxon>Arthropoda</taxon>
        <taxon>Hexapoda</taxon>
        <taxon>Insecta</taxon>
        <taxon>Pterygota</taxon>
        <taxon>Neoptera</taxon>
        <taxon>Endopterygota</taxon>
        <taxon>Diptera</taxon>
        <taxon>Brachycera</taxon>
        <taxon>Muscomorpha</taxon>
        <taxon>Platypezoidea</taxon>
        <taxon>Phoridae</taxon>
        <taxon>Megaseliini</taxon>
        <taxon>Megaselia</taxon>
    </lineage>
</organism>
<dbReference type="EMBL" id="CAQQ02149757">
    <property type="status" value="NOT_ANNOTATED_CDS"/>
    <property type="molecule type" value="Genomic_DNA"/>
</dbReference>
<keyword evidence="1" id="KW-0344">Guanine-nucleotide releasing factor</keyword>
<evidence type="ECO:0000259" key="2">
    <source>
        <dbReference type="SMART" id="SM00516"/>
    </source>
</evidence>
<dbReference type="GO" id="GO:0005737">
    <property type="term" value="C:cytoplasm"/>
    <property type="evidence" value="ECO:0007669"/>
    <property type="project" value="TreeGrafter"/>
</dbReference>
<reference evidence="4" key="1">
    <citation type="submission" date="2013-02" db="EMBL/GenBank/DDBJ databases">
        <authorList>
            <person name="Hughes D."/>
        </authorList>
    </citation>
    <scope>NUCLEOTIDE SEQUENCE</scope>
    <source>
        <strain>Durham</strain>
        <strain evidence="4">NC isolate 2 -- Noor lab</strain>
    </source>
</reference>
<evidence type="ECO:0000313" key="3">
    <source>
        <dbReference type="EnsemblMetazoa" id="MESCA008914-PA"/>
    </source>
</evidence>
<dbReference type="AlphaFoldDB" id="T1GYI5"/>
<dbReference type="Gene3D" id="1.20.58.60">
    <property type="match status" value="2"/>
</dbReference>
<dbReference type="Proteomes" id="UP000015102">
    <property type="component" value="Unassembled WGS sequence"/>
</dbReference>
<keyword evidence="4" id="KW-1185">Reference proteome</keyword>
<dbReference type="HOGENOM" id="CLU_010440_2_0_1"/>
<dbReference type="EMBL" id="CAQQ02149755">
    <property type="status" value="NOT_ANNOTATED_CDS"/>
    <property type="molecule type" value="Genomic_DNA"/>
</dbReference>
<dbReference type="PANTHER" id="PTHR22826:SF106">
    <property type="entry name" value="TRIO, ISOFORM A"/>
    <property type="match status" value="1"/>
</dbReference>
<dbReference type="Pfam" id="PF00435">
    <property type="entry name" value="Spectrin"/>
    <property type="match status" value="1"/>
</dbReference>
<dbReference type="Pfam" id="PF13716">
    <property type="entry name" value="CRAL_TRIO_2"/>
    <property type="match status" value="1"/>
</dbReference>
<dbReference type="CDD" id="cd00170">
    <property type="entry name" value="SEC14"/>
    <property type="match status" value="1"/>
</dbReference>
<dbReference type="EMBL" id="CAQQ02149756">
    <property type="status" value="NOT_ANNOTATED_CDS"/>
    <property type="molecule type" value="Genomic_DNA"/>
</dbReference>
<dbReference type="OMA" id="HEQWIDS"/>
<dbReference type="SUPFAM" id="SSF46966">
    <property type="entry name" value="Spectrin repeat"/>
    <property type="match status" value="2"/>
</dbReference>
<protein>
    <recommendedName>
        <fullName evidence="2">CRAL-TRIO domain-containing protein</fullName>
    </recommendedName>
</protein>
<dbReference type="GO" id="GO:0019898">
    <property type="term" value="C:extrinsic component of membrane"/>
    <property type="evidence" value="ECO:0007669"/>
    <property type="project" value="TreeGrafter"/>
</dbReference>
<dbReference type="GO" id="GO:0007411">
    <property type="term" value="P:axon guidance"/>
    <property type="evidence" value="ECO:0007669"/>
    <property type="project" value="TreeGrafter"/>
</dbReference>
<feature type="domain" description="CRAL-TRIO" evidence="2">
    <location>
        <begin position="12"/>
        <end position="153"/>
    </location>
</feature>
<dbReference type="EMBL" id="CAQQ02149758">
    <property type="status" value="NOT_ANNOTATED_CDS"/>
    <property type="molecule type" value="Genomic_DNA"/>
</dbReference>
<dbReference type="InterPro" id="IPR018159">
    <property type="entry name" value="Spectrin/alpha-actinin"/>
</dbReference>
<dbReference type="GO" id="GO:0005085">
    <property type="term" value="F:guanyl-nucleotide exchange factor activity"/>
    <property type="evidence" value="ECO:0007669"/>
    <property type="project" value="UniProtKB-KW"/>
</dbReference>
<dbReference type="SMART" id="SM00516">
    <property type="entry name" value="SEC14"/>
    <property type="match status" value="1"/>
</dbReference>
<name>T1GYI5_MEGSC</name>
<dbReference type="InterPro" id="IPR001251">
    <property type="entry name" value="CRAL-TRIO_dom"/>
</dbReference>
<dbReference type="PANTHER" id="PTHR22826">
    <property type="entry name" value="RHO GUANINE EXCHANGE FACTOR-RELATED"/>
    <property type="match status" value="1"/>
</dbReference>
<dbReference type="SMART" id="SM00150">
    <property type="entry name" value="SPEC"/>
    <property type="match status" value="3"/>
</dbReference>
<dbReference type="InterPro" id="IPR002017">
    <property type="entry name" value="Spectrin_repeat"/>
</dbReference>
<dbReference type="InterPro" id="IPR036865">
    <property type="entry name" value="CRAL-TRIO_dom_sf"/>
</dbReference>
<dbReference type="EnsemblMetazoa" id="MESCA008914-RA">
    <property type="protein sequence ID" value="MESCA008914-PA"/>
    <property type="gene ID" value="MESCA008914"/>
</dbReference>
<proteinExistence type="predicted"/>
<sequence length="613" mass="70514">MDGQRARDIQSLLKERIVLLTGGRDRRGGPILSFPSNSKRERLKPEDLRRLLTYLIMIPSDSAKNLRFTVIMDMRGNGNCATNVKTILKVLQEHFSANIHNVVLIKPDNFWQKQRTSISSHKYKFETTTISIDSLNKIAEPNQLSSDFEGMQLYDHEQWIDSRIAIEEFFWHASDLVDRIDDLQEDLNRNDIAENVHGAKERLDYNKEMRKKIEKLPIKELTVEAEKLIFKYSNYQQSQENGSTSRHIPIQANNPDTENALKKASRQLDVIRNGQQHLFSLWQAKDARLSQCFQLRLFEQDCEKMFDWILRNQDTFRANYVEIGMNYAMAKKLQDEHQKFAEASMNVAVNIDRITDVAARLIESQHYAADHIKTLSQRLSIIGSTGLKERSNVLQLSVLFHHKAEQYCNNVNSWAGACLASQQLPTDIKSLEGLIPNHKSLLPTISEAYSDVHSTSKTLLYQLDHLVQVCNQPPPNGVAAYNENMVYQNPAADYSEGASHVLEEDVRQVLDWLKNHGEVFLMKNTGIGRNLQKAKIYKKSHEHFENVAQNTYSNAEKLLNAADNLVGNGEADPDEIFEVAREMEVKVRSFAEQVEQRRRRLDMAVIFYTHEAK</sequence>
<evidence type="ECO:0000313" key="4">
    <source>
        <dbReference type="Proteomes" id="UP000015102"/>
    </source>
</evidence>
<dbReference type="STRING" id="36166.T1GYI5"/>
<dbReference type="GO" id="GO:0005886">
    <property type="term" value="C:plasma membrane"/>
    <property type="evidence" value="ECO:0007669"/>
    <property type="project" value="TreeGrafter"/>
</dbReference>
<evidence type="ECO:0000256" key="1">
    <source>
        <dbReference type="ARBA" id="ARBA00022658"/>
    </source>
</evidence>
<accession>T1GYI5</accession>
<dbReference type="InterPro" id="IPR051336">
    <property type="entry name" value="RhoGEF_Guanine_NuclExch_SF"/>
</dbReference>
<dbReference type="Gene3D" id="3.40.525.10">
    <property type="entry name" value="CRAL-TRIO lipid binding domain"/>
    <property type="match status" value="1"/>
</dbReference>
<reference evidence="3" key="2">
    <citation type="submission" date="2015-06" db="UniProtKB">
        <authorList>
            <consortium name="EnsemblMetazoa"/>
        </authorList>
    </citation>
    <scope>IDENTIFICATION</scope>
</reference>